<dbReference type="GO" id="GO:0004252">
    <property type="term" value="F:serine-type endopeptidase activity"/>
    <property type="evidence" value="ECO:0007669"/>
    <property type="project" value="InterPro"/>
</dbReference>
<dbReference type="SUPFAM" id="SSF50494">
    <property type="entry name" value="Trypsin-like serine proteases"/>
    <property type="match status" value="1"/>
</dbReference>
<gene>
    <name evidence="8" type="primary">LOC116307996</name>
</gene>
<feature type="domain" description="Peptidase S1" evidence="6">
    <location>
        <begin position="29"/>
        <end position="262"/>
    </location>
</feature>
<dbReference type="OrthoDB" id="6380398at2759"/>
<dbReference type="KEGG" id="aten:116307996"/>
<evidence type="ECO:0000256" key="3">
    <source>
        <dbReference type="ARBA" id="ARBA00022825"/>
    </source>
</evidence>
<dbReference type="Pfam" id="PF00089">
    <property type="entry name" value="Trypsin"/>
    <property type="match status" value="1"/>
</dbReference>
<keyword evidence="2" id="KW-0378">Hydrolase</keyword>
<keyword evidence="4" id="KW-1015">Disulfide bond</keyword>
<keyword evidence="1" id="KW-0645">Protease</keyword>
<dbReference type="SMART" id="SM00020">
    <property type="entry name" value="Tryp_SPc"/>
    <property type="match status" value="1"/>
</dbReference>
<evidence type="ECO:0000313" key="8">
    <source>
        <dbReference type="RefSeq" id="XP_031574202.1"/>
    </source>
</evidence>
<dbReference type="InterPro" id="IPR033116">
    <property type="entry name" value="TRYPSIN_SER"/>
</dbReference>
<dbReference type="CDD" id="cd00190">
    <property type="entry name" value="Tryp_SPc"/>
    <property type="match status" value="1"/>
</dbReference>
<dbReference type="InterPro" id="IPR001314">
    <property type="entry name" value="Peptidase_S1A"/>
</dbReference>
<protein>
    <submittedName>
        <fullName evidence="8">Chymotrypsinogen A-like</fullName>
    </submittedName>
</protein>
<dbReference type="PROSITE" id="PS00135">
    <property type="entry name" value="TRYPSIN_SER"/>
    <property type="match status" value="1"/>
</dbReference>
<dbReference type="AlphaFoldDB" id="A0A6P8J3H4"/>
<dbReference type="GeneID" id="116307996"/>
<accession>A0A6P8J3H4</accession>
<sequence>MLLFLGFLLVLFKPISSSGCGQRPPGARVIGGDIAVQNSWPWQVSLSLGNYHTCGGSLVAPTWVVTSAHCVVVFPLPYLYNVIAGAHKLYGKTPVQQKIRVKNIHIHQKYNNKTLKNDIALVELEKPVRLSSRVNTICLPQMTDGLGSTNSKCYVTGWGQTETEEAASYLKEAQLRVVNPHTCYEKNKKYHSVDQKTMICAGYRQERGGCQGDSGGPLACEEYGRWVLRGVVSWGRWDCSTEYYTVFARVSTFVPWIEDIMAGNDGSSTLGCSIKDQEICRHLESVCSVNAAVRKMCPNMCDSCSEAEGGAGHVDCSDVPQICYQLKQRCNEAIVSKVCTKVCKGHC</sequence>
<evidence type="ECO:0000313" key="7">
    <source>
        <dbReference type="Proteomes" id="UP000515163"/>
    </source>
</evidence>
<keyword evidence="5" id="KW-0732">Signal</keyword>
<dbReference type="PROSITE" id="PS50240">
    <property type="entry name" value="TRYPSIN_DOM"/>
    <property type="match status" value="1"/>
</dbReference>
<dbReference type="GO" id="GO:0006508">
    <property type="term" value="P:proteolysis"/>
    <property type="evidence" value="ECO:0007669"/>
    <property type="project" value="UniProtKB-KW"/>
</dbReference>
<dbReference type="PANTHER" id="PTHR24252">
    <property type="entry name" value="ACROSIN-RELATED"/>
    <property type="match status" value="1"/>
</dbReference>
<evidence type="ECO:0000256" key="2">
    <source>
        <dbReference type="ARBA" id="ARBA00022801"/>
    </source>
</evidence>
<feature type="chain" id="PRO_5028189643" evidence="5">
    <location>
        <begin position="18"/>
        <end position="347"/>
    </location>
</feature>
<dbReference type="Gene3D" id="2.40.10.10">
    <property type="entry name" value="Trypsin-like serine proteases"/>
    <property type="match status" value="1"/>
</dbReference>
<proteinExistence type="predicted"/>
<dbReference type="FunCoup" id="A0A6P8J3H4">
    <property type="interactions" value="146"/>
</dbReference>
<organism evidence="7 8">
    <name type="scientific">Actinia tenebrosa</name>
    <name type="common">Australian red waratah sea anemone</name>
    <dbReference type="NCBI Taxonomy" id="6105"/>
    <lineage>
        <taxon>Eukaryota</taxon>
        <taxon>Metazoa</taxon>
        <taxon>Cnidaria</taxon>
        <taxon>Anthozoa</taxon>
        <taxon>Hexacorallia</taxon>
        <taxon>Actiniaria</taxon>
        <taxon>Actiniidae</taxon>
        <taxon>Actinia</taxon>
    </lineage>
</organism>
<dbReference type="PRINTS" id="PR00722">
    <property type="entry name" value="CHYMOTRYPSIN"/>
</dbReference>
<dbReference type="PANTHER" id="PTHR24252:SF7">
    <property type="entry name" value="HYALIN"/>
    <property type="match status" value="1"/>
</dbReference>
<keyword evidence="7" id="KW-1185">Reference proteome</keyword>
<dbReference type="RefSeq" id="XP_031574202.1">
    <property type="nucleotide sequence ID" value="XM_031718342.1"/>
</dbReference>
<evidence type="ECO:0000256" key="5">
    <source>
        <dbReference type="SAM" id="SignalP"/>
    </source>
</evidence>
<keyword evidence="3" id="KW-0720">Serine protease</keyword>
<evidence type="ECO:0000256" key="4">
    <source>
        <dbReference type="ARBA" id="ARBA00023157"/>
    </source>
</evidence>
<evidence type="ECO:0000256" key="1">
    <source>
        <dbReference type="ARBA" id="ARBA00022670"/>
    </source>
</evidence>
<dbReference type="InterPro" id="IPR009003">
    <property type="entry name" value="Peptidase_S1_PA"/>
</dbReference>
<dbReference type="InterPro" id="IPR001254">
    <property type="entry name" value="Trypsin_dom"/>
</dbReference>
<dbReference type="InParanoid" id="A0A6P8J3H4"/>
<dbReference type="FunFam" id="2.40.10.10:FF:000003">
    <property type="entry name" value="Transmembrane serine protease 3"/>
    <property type="match status" value="1"/>
</dbReference>
<name>A0A6P8J3H4_ACTTE</name>
<feature type="signal peptide" evidence="5">
    <location>
        <begin position="1"/>
        <end position="17"/>
    </location>
</feature>
<dbReference type="InterPro" id="IPR043504">
    <property type="entry name" value="Peptidase_S1_PA_chymotrypsin"/>
</dbReference>
<dbReference type="Proteomes" id="UP000515163">
    <property type="component" value="Unplaced"/>
</dbReference>
<reference evidence="8" key="1">
    <citation type="submission" date="2025-08" db="UniProtKB">
        <authorList>
            <consortium name="RefSeq"/>
        </authorList>
    </citation>
    <scope>IDENTIFICATION</scope>
</reference>
<evidence type="ECO:0000259" key="6">
    <source>
        <dbReference type="PROSITE" id="PS50240"/>
    </source>
</evidence>